<dbReference type="RefSeq" id="WP_065411221.1">
    <property type="nucleotide sequence ID" value="NZ_MAYT01000027.1"/>
</dbReference>
<proteinExistence type="predicted"/>
<protein>
    <submittedName>
        <fullName evidence="1">Uncharacterized protein</fullName>
    </submittedName>
</protein>
<gene>
    <name evidence="1" type="ORF">A8F95_11315</name>
</gene>
<dbReference type="AlphaFoldDB" id="A0A1B9AMV9"/>
<dbReference type="EMBL" id="MAYT01000027">
    <property type="protein sequence ID" value="OCA85254.1"/>
    <property type="molecule type" value="Genomic_DNA"/>
</dbReference>
<reference evidence="2" key="1">
    <citation type="submission" date="2016-05" db="EMBL/GenBank/DDBJ databases">
        <authorList>
            <person name="Liu B."/>
            <person name="Wang J."/>
            <person name="Zhu Y."/>
            <person name="Liu G."/>
            <person name="Chen Q."/>
            <person name="Chen Z."/>
            <person name="Lan J."/>
            <person name="Che J."/>
            <person name="Ge C."/>
            <person name="Shi H."/>
            <person name="Pan Z."/>
            <person name="Liu X."/>
        </authorList>
    </citation>
    <scope>NUCLEOTIDE SEQUENCE [LARGE SCALE GENOMIC DNA]</scope>
    <source>
        <strain evidence="2">FJAT-27215</strain>
    </source>
</reference>
<evidence type="ECO:0000313" key="1">
    <source>
        <dbReference type="EMBL" id="OCA85254.1"/>
    </source>
</evidence>
<dbReference type="Proteomes" id="UP000092578">
    <property type="component" value="Unassembled WGS sequence"/>
</dbReference>
<comment type="caution">
    <text evidence="1">The sequence shown here is derived from an EMBL/GenBank/DDBJ whole genome shotgun (WGS) entry which is preliminary data.</text>
</comment>
<keyword evidence="2" id="KW-1185">Reference proteome</keyword>
<organism evidence="1 2">
    <name type="scientific">Pseudobacillus wudalianchiensis</name>
    <dbReference type="NCBI Taxonomy" id="1743143"/>
    <lineage>
        <taxon>Bacteria</taxon>
        <taxon>Bacillati</taxon>
        <taxon>Bacillota</taxon>
        <taxon>Bacilli</taxon>
        <taxon>Bacillales</taxon>
        <taxon>Bacillaceae</taxon>
        <taxon>Pseudobacillus</taxon>
    </lineage>
</organism>
<accession>A0A1B9AMV9</accession>
<sequence length="64" mass="7243">MDICLESHFNRTKQTFPDMDNKRALDSVYIGVSQAVSEVGTHADLKELVKQYNDLLSVIMKEAV</sequence>
<name>A0A1B9AMV9_9BACI</name>
<evidence type="ECO:0000313" key="2">
    <source>
        <dbReference type="Proteomes" id="UP000092578"/>
    </source>
</evidence>